<keyword evidence="2" id="KW-1185">Reference proteome</keyword>
<dbReference type="EMBL" id="LODT01000029">
    <property type="protein sequence ID" value="KYQ92334.1"/>
    <property type="molecule type" value="Genomic_DNA"/>
</dbReference>
<accession>A0A151ZEL7</accession>
<gene>
    <name evidence="1" type="ORF">DLAC_06298</name>
</gene>
<evidence type="ECO:0000313" key="1">
    <source>
        <dbReference type="EMBL" id="KYQ92334.1"/>
    </source>
</evidence>
<dbReference type="AlphaFoldDB" id="A0A151ZEL7"/>
<comment type="caution">
    <text evidence="1">The sequence shown here is derived from an EMBL/GenBank/DDBJ whole genome shotgun (WGS) entry which is preliminary data.</text>
</comment>
<evidence type="ECO:0000313" key="2">
    <source>
        <dbReference type="Proteomes" id="UP000076078"/>
    </source>
</evidence>
<dbReference type="Proteomes" id="UP000076078">
    <property type="component" value="Unassembled WGS sequence"/>
</dbReference>
<name>A0A151ZEL7_TIELA</name>
<protein>
    <submittedName>
        <fullName evidence="1">Uncharacterized protein</fullName>
    </submittedName>
</protein>
<reference evidence="1 2" key="1">
    <citation type="submission" date="2015-12" db="EMBL/GenBank/DDBJ databases">
        <title>Dictyostelia acquired genes for synthesis and detection of signals that induce cell-type specialization by lateral gene transfer from prokaryotes.</title>
        <authorList>
            <person name="Gloeckner G."/>
            <person name="Schaap P."/>
        </authorList>
    </citation>
    <scope>NUCLEOTIDE SEQUENCE [LARGE SCALE GENOMIC DNA]</scope>
    <source>
        <strain evidence="1 2">TK</strain>
    </source>
</reference>
<organism evidence="1 2">
    <name type="scientific">Tieghemostelium lacteum</name>
    <name type="common">Slime mold</name>
    <name type="synonym">Dictyostelium lacteum</name>
    <dbReference type="NCBI Taxonomy" id="361077"/>
    <lineage>
        <taxon>Eukaryota</taxon>
        <taxon>Amoebozoa</taxon>
        <taxon>Evosea</taxon>
        <taxon>Eumycetozoa</taxon>
        <taxon>Dictyostelia</taxon>
        <taxon>Dictyosteliales</taxon>
        <taxon>Raperosteliaceae</taxon>
        <taxon>Tieghemostelium</taxon>
    </lineage>
</organism>
<dbReference type="InParanoid" id="A0A151ZEL7"/>
<sequence length="1037" mass="121023">MDYIQQIYPNLDVSNIKSRKFSNFVNLFRDIHDLNVFLDRFFEWVDRDDVDLNDESIKSFVNAVVNFLIVSDDHLVFVQRLYPWIRDYTPPSKSTTQQSKSKSEIKLELLSTPTPLHLFNYYKNGFLVKMLKSNNSTIIINVITLVLKYQMFYTNLESIEPVGFQYSLFPLNLIEDAINNGILLTLKQIQTLVFDIINSFNSKNGVMKPNYKCELNRESIESLFRLTIKFSENYENYRLIQILYKITLILTEQSEISIHKDIYNQFHQFLFFYDMVFKHDLVDQIPPLITNNTFYSGYISQFGQDDFDNQAIKIFLDCTKSLTSKTSKKTLTVALGALSSIYPSEIINEHLLIIYSKLCKILRIREDMDALVLMFLIIIVRKFKNCPESLADLLLGTLGDKKKAESLHYSMITTILPYCSMKYLNDHFGVIIMSKFGNHTLVNEMVMSLGEKFTQLEGFEYLYQKLLNCVNPLFQQGVNPLIECVVHYNKDQTQLQPIMNQIIELGRVHPNTQSEAMGLLKLYQSFPKDNRNQGNIEYLFKYIKTKYDMVFKIIDDESTFEYIINVIRIDTFTYPENWVVYKCCIDNGWSDLVLKRFAILLKFISTGSFSSIPISGVLKFINTFQNLLNMDKIIQEYISTSLADSEQNLKSRISDISLHYGPIISKFTDGFSEFYSELIPKMGVFLIGIHEHLFFKANSSFSIYPIGANTKEYFDLNLLLIETILKNQNSLVSRFDDLCRFVSFFSVIDDTDSVRFQKPMIEIFKNLNDESKTRLLDYIVSELHGNLEDSKKWNYLFDQSQTNFQYQPTTTNITKDLELKSTTPKSNIQLPIIIIKSIILMSDMLNLIGIKILSLVSHSFHNMITQWMTTNLCNIKPKLSFNFNNSSPYSLLHKGVYQMKYNSLAYFQNQDSRENIFYRISSLDIKSNLLYIVNRDLQNLIDLKIEFNHNNYDFHYSSTVNLLCHCPNLQKCDLNIIGQQKVDLLLPIFNKLQQIPTLTLVNIRLQYDENRIFPSTKSLLDNHLTNIKKFITINENR</sequence>
<proteinExistence type="predicted"/>